<proteinExistence type="predicted"/>
<sequence length="102" mass="11330">MEKTFKACFNYVEFVTKSDSILMLALKMKLGYPHPLPHPLPHPRASPDPWGYYNRLDSGFGFGALGSFKMEQGDGYKGAFSNYNVLKGETGGIKGGRFGGFW</sequence>
<protein>
    <submittedName>
        <fullName evidence="1">Uncharacterized protein</fullName>
    </submittedName>
</protein>
<dbReference type="AlphaFoldDB" id="A0A5N5SYH8"/>
<reference evidence="1 2" key="1">
    <citation type="journal article" date="2019" name="PLoS Biol.">
        <title>Sex chromosomes control vertical transmission of feminizing Wolbachia symbionts in an isopod.</title>
        <authorList>
            <person name="Becking T."/>
            <person name="Chebbi M.A."/>
            <person name="Giraud I."/>
            <person name="Moumen B."/>
            <person name="Laverre T."/>
            <person name="Caubet Y."/>
            <person name="Peccoud J."/>
            <person name="Gilbert C."/>
            <person name="Cordaux R."/>
        </authorList>
    </citation>
    <scope>NUCLEOTIDE SEQUENCE [LARGE SCALE GENOMIC DNA]</scope>
    <source>
        <strain evidence="1">ANa2</strain>
        <tissue evidence="1">Whole body excluding digestive tract and cuticle</tissue>
    </source>
</reference>
<evidence type="ECO:0000313" key="1">
    <source>
        <dbReference type="EMBL" id="KAB7499264.1"/>
    </source>
</evidence>
<accession>A0A5N5SYH8</accession>
<keyword evidence="2" id="KW-1185">Reference proteome</keyword>
<evidence type="ECO:0000313" key="2">
    <source>
        <dbReference type="Proteomes" id="UP000326759"/>
    </source>
</evidence>
<dbReference type="EMBL" id="SEYY01018511">
    <property type="protein sequence ID" value="KAB7499264.1"/>
    <property type="molecule type" value="Genomic_DNA"/>
</dbReference>
<name>A0A5N5SYH8_9CRUS</name>
<comment type="caution">
    <text evidence="1">The sequence shown here is derived from an EMBL/GenBank/DDBJ whole genome shotgun (WGS) entry which is preliminary data.</text>
</comment>
<organism evidence="1 2">
    <name type="scientific">Armadillidium nasatum</name>
    <dbReference type="NCBI Taxonomy" id="96803"/>
    <lineage>
        <taxon>Eukaryota</taxon>
        <taxon>Metazoa</taxon>
        <taxon>Ecdysozoa</taxon>
        <taxon>Arthropoda</taxon>
        <taxon>Crustacea</taxon>
        <taxon>Multicrustacea</taxon>
        <taxon>Malacostraca</taxon>
        <taxon>Eumalacostraca</taxon>
        <taxon>Peracarida</taxon>
        <taxon>Isopoda</taxon>
        <taxon>Oniscidea</taxon>
        <taxon>Crinocheta</taxon>
        <taxon>Armadillidiidae</taxon>
        <taxon>Armadillidium</taxon>
    </lineage>
</organism>
<dbReference type="Proteomes" id="UP000326759">
    <property type="component" value="Unassembled WGS sequence"/>
</dbReference>
<gene>
    <name evidence="1" type="ORF">Anas_07732</name>
</gene>